<organism evidence="2 3">
    <name type="scientific">Ditylenchus dipsaci</name>
    <dbReference type="NCBI Taxonomy" id="166011"/>
    <lineage>
        <taxon>Eukaryota</taxon>
        <taxon>Metazoa</taxon>
        <taxon>Ecdysozoa</taxon>
        <taxon>Nematoda</taxon>
        <taxon>Chromadorea</taxon>
        <taxon>Rhabditida</taxon>
        <taxon>Tylenchina</taxon>
        <taxon>Tylenchomorpha</taxon>
        <taxon>Sphaerularioidea</taxon>
        <taxon>Anguinidae</taxon>
        <taxon>Anguininae</taxon>
        <taxon>Ditylenchus</taxon>
    </lineage>
</organism>
<proteinExistence type="predicted"/>
<evidence type="ECO:0000313" key="2">
    <source>
        <dbReference type="Proteomes" id="UP000887574"/>
    </source>
</evidence>
<dbReference type="AlphaFoldDB" id="A0A915E4I9"/>
<evidence type="ECO:0000259" key="1">
    <source>
        <dbReference type="Pfam" id="PF22600"/>
    </source>
</evidence>
<dbReference type="InterPro" id="IPR043519">
    <property type="entry name" value="NT_sf"/>
</dbReference>
<dbReference type="PANTHER" id="PTHR12271">
    <property type="entry name" value="POLY A POLYMERASE CID PAP -RELATED"/>
    <property type="match status" value="1"/>
</dbReference>
<keyword evidence="2" id="KW-1185">Reference proteome</keyword>
<evidence type="ECO:0000313" key="3">
    <source>
        <dbReference type="WBParaSite" id="jg2640"/>
    </source>
</evidence>
<dbReference type="GO" id="GO:1990817">
    <property type="term" value="F:poly(A) RNA polymerase activity"/>
    <property type="evidence" value="ECO:0007669"/>
    <property type="project" value="TreeGrafter"/>
</dbReference>
<dbReference type="Gene3D" id="3.30.460.10">
    <property type="entry name" value="Beta Polymerase, domain 2"/>
    <property type="match status" value="1"/>
</dbReference>
<dbReference type="SUPFAM" id="SSF81631">
    <property type="entry name" value="PAP/OAS1 substrate-binding domain"/>
    <property type="match status" value="1"/>
</dbReference>
<accession>A0A915E4I9</accession>
<dbReference type="GO" id="GO:0031123">
    <property type="term" value="P:RNA 3'-end processing"/>
    <property type="evidence" value="ECO:0007669"/>
    <property type="project" value="TreeGrafter"/>
</dbReference>
<reference evidence="3" key="1">
    <citation type="submission" date="2022-11" db="UniProtKB">
        <authorList>
            <consortium name="WormBaseParasite"/>
        </authorList>
    </citation>
    <scope>IDENTIFICATION</scope>
</reference>
<dbReference type="Gene3D" id="1.10.1410.10">
    <property type="match status" value="2"/>
</dbReference>
<dbReference type="CDD" id="cd05402">
    <property type="entry name" value="NT_PAP_TUTase"/>
    <property type="match status" value="1"/>
</dbReference>
<feature type="domain" description="Poly(A) RNA polymerase mitochondrial-like central palm" evidence="1">
    <location>
        <begin position="132"/>
        <end position="274"/>
    </location>
</feature>
<dbReference type="Pfam" id="PF22600">
    <property type="entry name" value="MTPAP-like_central"/>
    <property type="match status" value="1"/>
</dbReference>
<dbReference type="WBParaSite" id="jg2640">
    <property type="protein sequence ID" value="jg2640"/>
    <property type="gene ID" value="jg2640"/>
</dbReference>
<sequence length="441" mass="50047">MEGLLHKSTLWIIVSAQARIQSNNNLNFYSHPMLMPARQLIIYELQRRNRINSTPVHGSNTAYGPIPMASSPVKLEGHNNHNVCSSDNSTQLCDALAGGLNKPDVINTQPFDWTTHYGVYRILIQQHIFTEFNKEIWDHFTKNLQNDDTFAWKMRIRKDLNDILHEINEECSLIPVGSTIDGCGSYNCDMDLCLQLPIPIKKKGQEKRYILNTLKQFKKRLGSLSVVKRVKCISLQIPQIKVWFNQAYEQLGIMISVNNNSAIFNSYLIHHYSRANDKFPALCLLIKHWANRQGINEPADGTFNSYSLILLVLHFLQVGCDPPVLPTSRSCIQTFLDDLDLQQLNIFGSLPTPCQMLLVTTNLLAISISKGKAVDRCELEKSNSKVFIEDPMQPELNTAQTVVGNQQWQSIKQAFAEARDAFLHAEAMPPNLLALKISRVF</sequence>
<name>A0A915E4I9_9BILA</name>
<protein>
    <recommendedName>
        <fullName evidence="1">Poly(A) RNA polymerase mitochondrial-like central palm domain-containing protein</fullName>
    </recommendedName>
</protein>
<dbReference type="Proteomes" id="UP000887574">
    <property type="component" value="Unplaced"/>
</dbReference>
<dbReference type="PANTHER" id="PTHR12271:SF117">
    <property type="entry name" value="PAP-ASSOCIATED DOMAIN-CONTAINING PROTEIN"/>
    <property type="match status" value="1"/>
</dbReference>
<dbReference type="InterPro" id="IPR054708">
    <property type="entry name" value="MTPAP-like_central"/>
</dbReference>
<dbReference type="SUPFAM" id="SSF81301">
    <property type="entry name" value="Nucleotidyltransferase"/>
    <property type="match status" value="1"/>
</dbReference>